<protein>
    <submittedName>
        <fullName evidence="2">Flagellar basal body rod protein</fullName>
    </submittedName>
</protein>
<accession>A0A9X3WLK4</accession>
<feature type="transmembrane region" description="Helical" evidence="1">
    <location>
        <begin position="52"/>
        <end position="84"/>
    </location>
</feature>
<keyword evidence="1" id="KW-0472">Membrane</keyword>
<proteinExistence type="predicted"/>
<dbReference type="EMBL" id="JAMQJZ010000007">
    <property type="protein sequence ID" value="MDC3420843.1"/>
    <property type="molecule type" value="Genomic_DNA"/>
</dbReference>
<reference evidence="2" key="1">
    <citation type="submission" date="2022-06" db="EMBL/GenBank/DDBJ databases">
        <title>Aquibacillus sp. a new bacterium isolated from soil saline samples.</title>
        <authorList>
            <person name="Galisteo C."/>
            <person name="De La Haba R."/>
            <person name="Sanchez-Porro C."/>
            <person name="Ventosa A."/>
        </authorList>
    </citation>
    <scope>NUCLEOTIDE SEQUENCE</scope>
    <source>
        <strain evidence="2">JCM 12387</strain>
    </source>
</reference>
<gene>
    <name evidence="2" type="ORF">NC661_10725</name>
</gene>
<dbReference type="Proteomes" id="UP001145072">
    <property type="component" value="Unassembled WGS sequence"/>
</dbReference>
<keyword evidence="1" id="KW-0812">Transmembrane</keyword>
<sequence length="105" mass="11756">MKTFLLVALAVVAGIIILANLGPMILLAVSIIVSYYAVKKFILTDSVVEKILWGFVILIGISLSLSNVPALIGVASFVILYYAYKKWKEDRKEHYSEDEFLMTNK</sequence>
<comment type="caution">
    <text evidence="2">The sequence shown here is derived from an EMBL/GenBank/DDBJ whole genome shotgun (WGS) entry which is preliminary data.</text>
</comment>
<evidence type="ECO:0000313" key="2">
    <source>
        <dbReference type="EMBL" id="MDC3420843.1"/>
    </source>
</evidence>
<dbReference type="RefSeq" id="WP_259872357.1">
    <property type="nucleotide sequence ID" value="NZ_JAMQJZ010000007.1"/>
</dbReference>
<name>A0A9X3WLK4_9BACI</name>
<keyword evidence="2" id="KW-0966">Cell projection</keyword>
<keyword evidence="2" id="KW-0282">Flagellum</keyword>
<evidence type="ECO:0000256" key="1">
    <source>
        <dbReference type="SAM" id="Phobius"/>
    </source>
</evidence>
<keyword evidence="1" id="KW-1133">Transmembrane helix</keyword>
<keyword evidence="3" id="KW-1185">Reference proteome</keyword>
<evidence type="ECO:0000313" key="3">
    <source>
        <dbReference type="Proteomes" id="UP001145072"/>
    </source>
</evidence>
<dbReference type="AlphaFoldDB" id="A0A9X3WLK4"/>
<organism evidence="2 3">
    <name type="scientific">Aquibacillus koreensis</name>
    <dbReference type="NCBI Taxonomy" id="279446"/>
    <lineage>
        <taxon>Bacteria</taxon>
        <taxon>Bacillati</taxon>
        <taxon>Bacillota</taxon>
        <taxon>Bacilli</taxon>
        <taxon>Bacillales</taxon>
        <taxon>Bacillaceae</taxon>
        <taxon>Aquibacillus</taxon>
    </lineage>
</organism>
<keyword evidence="2" id="KW-0969">Cilium</keyword>